<keyword evidence="5 9" id="KW-0046">Antibiotic resistance</keyword>
<comment type="function">
    <text evidence="9">Catalyzes the transfer of an acetyl group from acetyl-CoA to the 6'-amino group of aminoglycoside molecules conferring resistance to antibiotics containing the purpurosamine ring.</text>
</comment>
<evidence type="ECO:0000256" key="7">
    <source>
        <dbReference type="ARBA" id="ARBA00029660"/>
    </source>
</evidence>
<dbReference type="PIRSF" id="PIRSF000452">
    <property type="entry name" value="6-N-acetyltransf"/>
    <property type="match status" value="1"/>
</dbReference>
<evidence type="ECO:0000256" key="1">
    <source>
        <dbReference type="ARBA" id="ARBA00011738"/>
    </source>
</evidence>
<comment type="subunit">
    <text evidence="1 9">Homodimer.</text>
</comment>
<evidence type="ECO:0000256" key="2">
    <source>
        <dbReference type="ARBA" id="ARBA00012888"/>
    </source>
</evidence>
<organism evidence="11 12">
    <name type="scientific">Aliikangiella marina</name>
    <dbReference type="NCBI Taxonomy" id="1712262"/>
    <lineage>
        <taxon>Bacteria</taxon>
        <taxon>Pseudomonadati</taxon>
        <taxon>Pseudomonadota</taxon>
        <taxon>Gammaproteobacteria</taxon>
        <taxon>Oceanospirillales</taxon>
        <taxon>Pleioneaceae</taxon>
        <taxon>Aliikangiella</taxon>
    </lineage>
</organism>
<accession>A0A545TDG1</accession>
<evidence type="ECO:0000256" key="3">
    <source>
        <dbReference type="ARBA" id="ARBA00017677"/>
    </source>
</evidence>
<comment type="caution">
    <text evidence="11">The sequence shown here is derived from an EMBL/GenBank/DDBJ whole genome shotgun (WGS) entry which is preliminary data.</text>
</comment>
<evidence type="ECO:0000313" key="11">
    <source>
        <dbReference type="EMBL" id="TQV75258.1"/>
    </source>
</evidence>
<evidence type="ECO:0000313" key="12">
    <source>
        <dbReference type="Proteomes" id="UP000317839"/>
    </source>
</evidence>
<evidence type="ECO:0000256" key="4">
    <source>
        <dbReference type="ARBA" id="ARBA00022679"/>
    </source>
</evidence>
<dbReference type="PROSITE" id="PS51186">
    <property type="entry name" value="GNAT"/>
    <property type="match status" value="1"/>
</dbReference>
<dbReference type="OrthoDB" id="281808at2"/>
<dbReference type="GO" id="GO:0047663">
    <property type="term" value="F:aminoglycoside 6'-N-acetyltransferase activity"/>
    <property type="evidence" value="ECO:0007669"/>
    <property type="project" value="UniProtKB-EC"/>
</dbReference>
<evidence type="ECO:0000256" key="6">
    <source>
        <dbReference type="ARBA" id="ARBA00023315"/>
    </source>
</evidence>
<dbReference type="RefSeq" id="WP_142941874.1">
    <property type="nucleotide sequence ID" value="NZ_VIKR01000002.1"/>
</dbReference>
<dbReference type="SUPFAM" id="SSF55729">
    <property type="entry name" value="Acyl-CoA N-acyltransferases (Nat)"/>
    <property type="match status" value="1"/>
</dbReference>
<dbReference type="EMBL" id="VIKR01000002">
    <property type="protein sequence ID" value="TQV75258.1"/>
    <property type="molecule type" value="Genomic_DNA"/>
</dbReference>
<dbReference type="InterPro" id="IPR024170">
    <property type="entry name" value="Aminoglycoside_N6-AcTrfrase"/>
</dbReference>
<sequence>MLVRSVKSSDVKEWLRMRNNLWPNSVEDNPDEITQYFEQSSDNHSRVFVAEKEPGTLVGFLELSIRSYAEGCLQGSIPYIEGWYVDAGYRRKGIGAMLVANAESWAVSCGYRQIASDTETSNQVSISAHKNLGYLEVDKIVCFKKDL</sequence>
<dbReference type="GO" id="GO:0046677">
    <property type="term" value="P:response to antibiotic"/>
    <property type="evidence" value="ECO:0007669"/>
    <property type="project" value="UniProtKB-KW"/>
</dbReference>
<protein>
    <recommendedName>
        <fullName evidence="3 9">Aminoglycoside N(6')-acetyltransferase type 1</fullName>
        <ecNumber evidence="2 9">2.3.1.82</ecNumber>
    </recommendedName>
    <alternativeName>
        <fullName evidence="7 9">Aminoglycoside resistance protein</fullName>
    </alternativeName>
</protein>
<reference evidence="11 12" key="1">
    <citation type="submission" date="2019-06" db="EMBL/GenBank/DDBJ databases">
        <title>Draft genome of Aliikangiella marina GYP-15.</title>
        <authorList>
            <person name="Wang G."/>
        </authorList>
    </citation>
    <scope>NUCLEOTIDE SEQUENCE [LARGE SCALE GENOMIC DNA]</scope>
    <source>
        <strain evidence="11 12">GYP-15</strain>
    </source>
</reference>
<evidence type="ECO:0000256" key="9">
    <source>
        <dbReference type="PIRNR" id="PIRNR000452"/>
    </source>
</evidence>
<dbReference type="PANTHER" id="PTHR43072">
    <property type="entry name" value="N-ACETYLTRANSFERASE"/>
    <property type="match status" value="1"/>
</dbReference>
<dbReference type="EC" id="2.3.1.82" evidence="2 9"/>
<feature type="domain" description="N-acetyltransferase" evidence="10">
    <location>
        <begin position="1"/>
        <end position="147"/>
    </location>
</feature>
<keyword evidence="12" id="KW-1185">Reference proteome</keyword>
<gene>
    <name evidence="11" type="ORF">FLL45_10000</name>
</gene>
<name>A0A545TDG1_9GAMM</name>
<dbReference type="Gene3D" id="3.40.630.30">
    <property type="match status" value="1"/>
</dbReference>
<evidence type="ECO:0000256" key="8">
    <source>
        <dbReference type="ARBA" id="ARBA00048923"/>
    </source>
</evidence>
<dbReference type="InterPro" id="IPR016181">
    <property type="entry name" value="Acyl_CoA_acyltransferase"/>
</dbReference>
<comment type="catalytic activity">
    <reaction evidence="8 9">
        <text>kanamycin B + acetyl-CoA = N(6')-acetylkanamycin B + CoA + H(+)</text>
        <dbReference type="Rhea" id="RHEA:16449"/>
        <dbReference type="ChEBI" id="CHEBI:15378"/>
        <dbReference type="ChEBI" id="CHEBI:57287"/>
        <dbReference type="ChEBI" id="CHEBI:57288"/>
        <dbReference type="ChEBI" id="CHEBI:58390"/>
        <dbReference type="ChEBI" id="CHEBI:58549"/>
        <dbReference type="EC" id="2.3.1.82"/>
    </reaction>
</comment>
<dbReference type="InterPro" id="IPR000182">
    <property type="entry name" value="GNAT_dom"/>
</dbReference>
<keyword evidence="4 9" id="KW-0808">Transferase</keyword>
<dbReference type="CDD" id="cd04301">
    <property type="entry name" value="NAT_SF"/>
    <property type="match status" value="1"/>
</dbReference>
<dbReference type="Pfam" id="PF00583">
    <property type="entry name" value="Acetyltransf_1"/>
    <property type="match status" value="1"/>
</dbReference>
<keyword evidence="6 9" id="KW-0012">Acyltransferase</keyword>
<evidence type="ECO:0000256" key="5">
    <source>
        <dbReference type="ARBA" id="ARBA00023251"/>
    </source>
</evidence>
<proteinExistence type="predicted"/>
<dbReference type="PANTHER" id="PTHR43072:SF23">
    <property type="entry name" value="UPF0039 PROTEIN C11D3.02C"/>
    <property type="match status" value="1"/>
</dbReference>
<dbReference type="Proteomes" id="UP000317839">
    <property type="component" value="Unassembled WGS sequence"/>
</dbReference>
<evidence type="ECO:0000259" key="10">
    <source>
        <dbReference type="PROSITE" id="PS51186"/>
    </source>
</evidence>
<dbReference type="AlphaFoldDB" id="A0A545TDG1"/>